<evidence type="ECO:0000313" key="2">
    <source>
        <dbReference type="Proteomes" id="UP000291343"/>
    </source>
</evidence>
<name>A0A482WZ95_LAOST</name>
<dbReference type="EMBL" id="QKKF02022000">
    <property type="protein sequence ID" value="RZF38662.1"/>
    <property type="molecule type" value="Genomic_DNA"/>
</dbReference>
<dbReference type="AlphaFoldDB" id="A0A482WZ95"/>
<gene>
    <name evidence="1" type="ORF">LSTR_LSTR003468</name>
</gene>
<dbReference type="SUPFAM" id="SSF53474">
    <property type="entry name" value="alpha/beta-Hydrolases"/>
    <property type="match status" value="1"/>
</dbReference>
<dbReference type="InParanoid" id="A0A482WZ95"/>
<evidence type="ECO:0000313" key="1">
    <source>
        <dbReference type="EMBL" id="RZF38662.1"/>
    </source>
</evidence>
<dbReference type="FunCoup" id="A0A482WZ95">
    <property type="interactions" value="141"/>
</dbReference>
<keyword evidence="2" id="KW-1185">Reference proteome</keyword>
<comment type="caution">
    <text evidence="1">The sequence shown here is derived from an EMBL/GenBank/DDBJ whole genome shotgun (WGS) entry which is preliminary data.</text>
</comment>
<organism evidence="1 2">
    <name type="scientific">Laodelphax striatellus</name>
    <name type="common">Small brown planthopper</name>
    <name type="synonym">Delphax striatella</name>
    <dbReference type="NCBI Taxonomy" id="195883"/>
    <lineage>
        <taxon>Eukaryota</taxon>
        <taxon>Metazoa</taxon>
        <taxon>Ecdysozoa</taxon>
        <taxon>Arthropoda</taxon>
        <taxon>Hexapoda</taxon>
        <taxon>Insecta</taxon>
        <taxon>Pterygota</taxon>
        <taxon>Neoptera</taxon>
        <taxon>Paraneoptera</taxon>
        <taxon>Hemiptera</taxon>
        <taxon>Auchenorrhyncha</taxon>
        <taxon>Fulgoroidea</taxon>
        <taxon>Delphacidae</taxon>
        <taxon>Criomorphinae</taxon>
        <taxon>Laodelphax</taxon>
    </lineage>
</organism>
<dbReference type="Proteomes" id="UP000291343">
    <property type="component" value="Unassembled WGS sequence"/>
</dbReference>
<dbReference type="OrthoDB" id="9987145at2759"/>
<protein>
    <submittedName>
        <fullName evidence="1">Uncharacterized protein</fullName>
    </submittedName>
</protein>
<reference evidence="1 2" key="1">
    <citation type="journal article" date="2017" name="Gigascience">
        <title>Genome sequence of the small brown planthopper, Laodelphax striatellus.</title>
        <authorList>
            <person name="Zhu J."/>
            <person name="Jiang F."/>
            <person name="Wang X."/>
            <person name="Yang P."/>
            <person name="Bao Y."/>
            <person name="Zhao W."/>
            <person name="Wang W."/>
            <person name="Lu H."/>
            <person name="Wang Q."/>
            <person name="Cui N."/>
            <person name="Li J."/>
            <person name="Chen X."/>
            <person name="Luo L."/>
            <person name="Yu J."/>
            <person name="Kang L."/>
            <person name="Cui F."/>
        </authorList>
    </citation>
    <scope>NUCLEOTIDE SEQUENCE [LARGE SCALE GENOMIC DNA]</scope>
    <source>
        <strain evidence="1">Lst14</strain>
    </source>
</reference>
<dbReference type="Pfam" id="PF09752">
    <property type="entry name" value="ABHD18"/>
    <property type="match status" value="1"/>
</dbReference>
<dbReference type="Gene3D" id="3.40.50.1820">
    <property type="entry name" value="alpha/beta hydrolase"/>
    <property type="match status" value="1"/>
</dbReference>
<dbReference type="PANTHER" id="PTHR13617:SF14">
    <property type="entry name" value="PROTEIN ABHD18"/>
    <property type="match status" value="1"/>
</dbReference>
<dbReference type="PANTHER" id="PTHR13617">
    <property type="entry name" value="PROTEIN ABHD18"/>
    <property type="match status" value="1"/>
</dbReference>
<dbReference type="InterPro" id="IPR019149">
    <property type="entry name" value="ABHD18"/>
</dbReference>
<accession>A0A482WZ95</accession>
<dbReference type="InterPro" id="IPR029058">
    <property type="entry name" value="AB_hydrolase_fold"/>
</dbReference>
<sequence length="510" mass="57322">MPVNRLDQIYRTILNSKYFIKGWGEPENLKRLFQFRKVMSNRETCYKLVPEGYPVTIDKEEEHSDCRIVEGHFTSPFINHLPGLLPPEAETAYFQAILPTKWNSNHYKPACIHLAGTGDHHFWRRRMFLAKPLLKEAGIGAILLENPFYGTRKPKDQVASVLHNVSDIFVMGGCLMMESLVLLHWSEKLGFGPLGVTGLSMGGHMASLAATAWPKPLVLVPCLSWSTASSAFTEGVLSSAINWDLLTTQYQTDEVFKAEIEKMVTIIEDDAFMAGKQFAKDFPNSMKNVNDAQYCGCEGGNSSHTNFTTNSTSASPSSDACNHEDKKLSVHFNDTISEAAEVKKDSQSMSSNLFSRLFHRGGKAVTVEQKLPLGAEDRQDLLHLINEKLQSGSPAKSKTEDAANWREVEAHHFMRGIMDECTHLRNFARPVDTELITVVCARNDGYVPREGVTSLADIWPGLEVRYLEAGHVTAFLLHQKTFRSAIKDSFERARRKYYEKTHQSQSRKSA</sequence>
<dbReference type="STRING" id="195883.A0A482WZ95"/>
<proteinExistence type="predicted"/>